<accession>U5QCL5</accession>
<dbReference type="HOGENOM" id="CLU_037990_11_0_3"/>
<dbReference type="InterPro" id="IPR041698">
    <property type="entry name" value="Methyltransf_25"/>
</dbReference>
<dbReference type="CDD" id="cd02440">
    <property type="entry name" value="AdoMet_MTases"/>
    <property type="match status" value="1"/>
</dbReference>
<dbReference type="EMBL" id="CP003587">
    <property type="protein sequence ID" value="AGY56583.1"/>
    <property type="molecule type" value="Genomic_DNA"/>
</dbReference>
<dbReference type="PANTHER" id="PTHR42912">
    <property type="entry name" value="METHYLTRANSFERASE"/>
    <property type="match status" value="1"/>
</dbReference>
<keyword evidence="2" id="KW-0830">Ubiquinone</keyword>
<dbReference type="STRING" id="1183438.GKIL_0336"/>
<dbReference type="OrthoDB" id="421066at2"/>
<dbReference type="SUPFAM" id="SSF53335">
    <property type="entry name" value="S-adenosyl-L-methionine-dependent methyltransferases"/>
    <property type="match status" value="1"/>
</dbReference>
<dbReference type="Gene3D" id="3.40.50.150">
    <property type="entry name" value="Vaccinia Virus protein VP39"/>
    <property type="match status" value="1"/>
</dbReference>
<keyword evidence="2" id="KW-0808">Transferase</keyword>
<dbReference type="GO" id="GO:0008168">
    <property type="term" value="F:methyltransferase activity"/>
    <property type="evidence" value="ECO:0007669"/>
    <property type="project" value="UniProtKB-KW"/>
</dbReference>
<name>U5QCL5_GLOK1</name>
<dbReference type="PANTHER" id="PTHR42912:SF93">
    <property type="entry name" value="N6-ADENOSINE-METHYLTRANSFERASE TMT1A"/>
    <property type="match status" value="1"/>
</dbReference>
<gene>
    <name evidence="2" type="primary">ubiE</name>
    <name evidence="2" type="ORF">GKIL_0336</name>
</gene>
<dbReference type="RefSeq" id="WP_023171598.1">
    <property type="nucleotide sequence ID" value="NC_022600.1"/>
</dbReference>
<evidence type="ECO:0000259" key="1">
    <source>
        <dbReference type="Pfam" id="PF13649"/>
    </source>
</evidence>
<dbReference type="eggNOG" id="COG2226">
    <property type="taxonomic scope" value="Bacteria"/>
</dbReference>
<dbReference type="GO" id="GO:0032259">
    <property type="term" value="P:methylation"/>
    <property type="evidence" value="ECO:0007669"/>
    <property type="project" value="UniProtKB-KW"/>
</dbReference>
<keyword evidence="2" id="KW-0489">Methyltransferase</keyword>
<dbReference type="InterPro" id="IPR050508">
    <property type="entry name" value="Methyltransf_Superfamily"/>
</dbReference>
<proteinExistence type="predicted"/>
<dbReference type="InterPro" id="IPR029063">
    <property type="entry name" value="SAM-dependent_MTases_sf"/>
</dbReference>
<dbReference type="PATRIC" id="fig|1183438.3.peg.339"/>
<dbReference type="KEGG" id="glj:GKIL_0336"/>
<organism evidence="2 3">
    <name type="scientific">Gloeobacter kilaueensis (strain ATCC BAA-2537 / CCAP 1431/1 / ULC 316 / JS1)</name>
    <dbReference type="NCBI Taxonomy" id="1183438"/>
    <lineage>
        <taxon>Bacteria</taxon>
        <taxon>Bacillati</taxon>
        <taxon>Cyanobacteriota</taxon>
        <taxon>Cyanophyceae</taxon>
        <taxon>Gloeobacterales</taxon>
        <taxon>Gloeobacteraceae</taxon>
        <taxon>Gloeobacter</taxon>
    </lineage>
</organism>
<sequence>MSIDARRLKTALIEKKHSADRTLATILRDWSFRYAPLYEAITWLAATLAGGQAYFRRAAWQDLPLDERWQVLDLCCGPGSATRYLAATGAQVTALDASRTSLRYAQSRLKTVQFVWGQAERLPFAPASFDLVHTSVALHEMEPGQLEAIFQQVYRVLRPGGSFVFIDYHQPTNPLFWPPLAIFLWLFETHTAWRWLRADLPALLSAAGNWRAPQKRLIAGGSLQIVRIEKGP</sequence>
<dbReference type="AlphaFoldDB" id="U5QCL5"/>
<feature type="domain" description="Methyltransferase" evidence="1">
    <location>
        <begin position="71"/>
        <end position="161"/>
    </location>
</feature>
<reference evidence="2 3" key="1">
    <citation type="journal article" date="2013" name="PLoS ONE">
        <title>Cultivation and Complete Genome Sequencing of Gloeobacter kilaueensis sp. nov., from a Lava Cave in Kilauea Caldera, Hawai'i.</title>
        <authorList>
            <person name="Saw J.H."/>
            <person name="Schatz M."/>
            <person name="Brown M.V."/>
            <person name="Kunkel D.D."/>
            <person name="Foster J.S."/>
            <person name="Shick H."/>
            <person name="Christensen S."/>
            <person name="Hou S."/>
            <person name="Wan X."/>
            <person name="Donachie S.P."/>
        </authorList>
    </citation>
    <scope>NUCLEOTIDE SEQUENCE [LARGE SCALE GENOMIC DNA]</scope>
    <source>
        <strain evidence="3">JS</strain>
    </source>
</reference>
<dbReference type="Pfam" id="PF13649">
    <property type="entry name" value="Methyltransf_25"/>
    <property type="match status" value="1"/>
</dbReference>
<dbReference type="Proteomes" id="UP000017396">
    <property type="component" value="Chromosome"/>
</dbReference>
<keyword evidence="3" id="KW-1185">Reference proteome</keyword>
<evidence type="ECO:0000313" key="3">
    <source>
        <dbReference type="Proteomes" id="UP000017396"/>
    </source>
</evidence>
<evidence type="ECO:0000313" key="2">
    <source>
        <dbReference type="EMBL" id="AGY56583.1"/>
    </source>
</evidence>
<protein>
    <submittedName>
        <fullName evidence="2">Ubiquinone/menaquinone biosynthesis methyltransferase</fullName>
    </submittedName>
</protein>